<dbReference type="PROSITE" id="PS00107">
    <property type="entry name" value="PROTEIN_KINASE_ATP"/>
    <property type="match status" value="1"/>
</dbReference>
<feature type="chain" id="PRO_5043833749" description="Protein kinase domain-containing protein" evidence="13">
    <location>
        <begin position="23"/>
        <end position="451"/>
    </location>
</feature>
<keyword evidence="4 12" id="KW-0812">Transmembrane</keyword>
<name>A0AAW1VV66_RUBAR</name>
<dbReference type="AlphaFoldDB" id="A0AAW1VV66"/>
<dbReference type="InterPro" id="IPR011009">
    <property type="entry name" value="Kinase-like_dom_sf"/>
</dbReference>
<evidence type="ECO:0000259" key="14">
    <source>
        <dbReference type="PROSITE" id="PS50011"/>
    </source>
</evidence>
<keyword evidence="7 11" id="KW-0067">ATP-binding</keyword>
<keyword evidence="3" id="KW-0808">Transferase</keyword>
<dbReference type="PANTHER" id="PTHR27009">
    <property type="entry name" value="RUST RESISTANCE KINASE LR10-RELATED"/>
    <property type="match status" value="1"/>
</dbReference>
<feature type="binding site" evidence="11">
    <location>
        <position position="324"/>
    </location>
    <ligand>
        <name>ATP</name>
        <dbReference type="ChEBI" id="CHEBI:30616"/>
    </ligand>
</feature>
<evidence type="ECO:0000256" key="13">
    <source>
        <dbReference type="SAM" id="SignalP"/>
    </source>
</evidence>
<evidence type="ECO:0000256" key="7">
    <source>
        <dbReference type="ARBA" id="ARBA00022840"/>
    </source>
</evidence>
<keyword evidence="6 11" id="KW-0547">Nucleotide-binding</keyword>
<accession>A0AAW1VV66</accession>
<evidence type="ECO:0000256" key="8">
    <source>
        <dbReference type="ARBA" id="ARBA00022989"/>
    </source>
</evidence>
<dbReference type="Gene3D" id="1.10.510.10">
    <property type="entry name" value="Transferase(Phosphotransferase) domain 1"/>
    <property type="match status" value="1"/>
</dbReference>
<dbReference type="SMART" id="SM00220">
    <property type="entry name" value="S_TKc"/>
    <property type="match status" value="1"/>
</dbReference>
<evidence type="ECO:0000256" key="6">
    <source>
        <dbReference type="ARBA" id="ARBA00022741"/>
    </source>
</evidence>
<evidence type="ECO:0000256" key="3">
    <source>
        <dbReference type="ARBA" id="ARBA00022679"/>
    </source>
</evidence>
<evidence type="ECO:0000256" key="4">
    <source>
        <dbReference type="ARBA" id="ARBA00022692"/>
    </source>
</evidence>
<dbReference type="Proteomes" id="UP001457282">
    <property type="component" value="Unassembled WGS sequence"/>
</dbReference>
<evidence type="ECO:0000256" key="1">
    <source>
        <dbReference type="ARBA" id="ARBA00004479"/>
    </source>
</evidence>
<comment type="caution">
    <text evidence="15">The sequence shown here is derived from an EMBL/GenBank/DDBJ whole genome shotgun (WGS) entry which is preliminary data.</text>
</comment>
<dbReference type="GO" id="GO:0005524">
    <property type="term" value="F:ATP binding"/>
    <property type="evidence" value="ECO:0007669"/>
    <property type="project" value="UniProtKB-UniRule"/>
</dbReference>
<evidence type="ECO:0000256" key="10">
    <source>
        <dbReference type="ARBA" id="ARBA00023180"/>
    </source>
</evidence>
<dbReference type="GO" id="GO:0030247">
    <property type="term" value="F:polysaccharide binding"/>
    <property type="evidence" value="ECO:0007669"/>
    <property type="project" value="InterPro"/>
</dbReference>
<dbReference type="EMBL" id="JBEDUW010000007">
    <property type="protein sequence ID" value="KAK9911881.1"/>
    <property type="molecule type" value="Genomic_DNA"/>
</dbReference>
<dbReference type="InterPro" id="IPR000719">
    <property type="entry name" value="Prot_kinase_dom"/>
</dbReference>
<evidence type="ECO:0000313" key="16">
    <source>
        <dbReference type="Proteomes" id="UP001457282"/>
    </source>
</evidence>
<comment type="subcellular location">
    <subcellularLocation>
        <location evidence="1">Membrane</location>
        <topology evidence="1">Single-pass type I membrane protein</topology>
    </subcellularLocation>
</comment>
<dbReference type="FunFam" id="3.30.200.20:FF:000178">
    <property type="entry name" value="serine/threonine-protein kinase PBS1-like"/>
    <property type="match status" value="1"/>
</dbReference>
<keyword evidence="2" id="KW-0418">Kinase</keyword>
<dbReference type="GO" id="GO:0016020">
    <property type="term" value="C:membrane"/>
    <property type="evidence" value="ECO:0007669"/>
    <property type="project" value="UniProtKB-SubCell"/>
</dbReference>
<dbReference type="SUPFAM" id="SSF56112">
    <property type="entry name" value="Protein kinase-like (PK-like)"/>
    <property type="match status" value="1"/>
</dbReference>
<protein>
    <recommendedName>
        <fullName evidence="14">Protein kinase domain-containing protein</fullName>
    </recommendedName>
</protein>
<evidence type="ECO:0000313" key="15">
    <source>
        <dbReference type="EMBL" id="KAK9911881.1"/>
    </source>
</evidence>
<evidence type="ECO:0000256" key="11">
    <source>
        <dbReference type="PROSITE-ProRule" id="PRU10141"/>
    </source>
</evidence>
<keyword evidence="5 13" id="KW-0732">Signal</keyword>
<sequence length="451" mass="50719">MQQTLISSYCFILLAFCSKVLAEIQNTCKEFKCGHHGPAIKFPFSRRGNHPDPHCEYPGFLVSCNEKHQPILELPIPVKLPIKSIDYKTQQIQLYDPENCLLVKLLKVLNKSISPFHYSKDQMTDITLFNCSAGDRELTYIDPIPCYSGPGYQIYSVSSYENIEDLPLLSCTKMHNLSSVPYNSYRPEILYLEWSEPNCGPCEAQGKNCGLKNNGTKSIEIECVLRKKRGAKTMLVATGSTLGSLALILLAAAAYHVYSSDRKEKENQLKIERFLDDYKALKPSRYSYADIKRITNDFKDKLGQGAYGTVYKGKLSSECFVAVKVLNSTKGNGEEFVIEVGTMGHIHHVNVVRLVGFCADGFRRALVYDFLPNGSLQDFISSADNNNSFLGWDKLQDIALGIAKGIEYLHQGCDQRILHFDIKPHNVCSTITSPQRFLILVWPSCVPRIKA</sequence>
<gene>
    <name evidence="15" type="ORF">M0R45_035762</name>
</gene>
<dbReference type="InterPro" id="IPR045874">
    <property type="entry name" value="LRK10/LRL21-25-like"/>
</dbReference>
<evidence type="ECO:0000256" key="9">
    <source>
        <dbReference type="ARBA" id="ARBA00023136"/>
    </source>
</evidence>
<keyword evidence="2" id="KW-0723">Serine/threonine-protein kinase</keyword>
<dbReference type="Pfam" id="PF13947">
    <property type="entry name" value="GUB_WAK_bind"/>
    <property type="match status" value="1"/>
</dbReference>
<dbReference type="GO" id="GO:0004674">
    <property type="term" value="F:protein serine/threonine kinase activity"/>
    <property type="evidence" value="ECO:0007669"/>
    <property type="project" value="UniProtKB-KW"/>
</dbReference>
<evidence type="ECO:0000256" key="12">
    <source>
        <dbReference type="SAM" id="Phobius"/>
    </source>
</evidence>
<evidence type="ECO:0000256" key="2">
    <source>
        <dbReference type="ARBA" id="ARBA00022527"/>
    </source>
</evidence>
<feature type="domain" description="Protein kinase" evidence="14">
    <location>
        <begin position="296"/>
        <end position="451"/>
    </location>
</feature>
<dbReference type="PROSITE" id="PS50011">
    <property type="entry name" value="PROTEIN_KINASE_DOM"/>
    <property type="match status" value="1"/>
</dbReference>
<dbReference type="Gene3D" id="3.30.200.20">
    <property type="entry name" value="Phosphorylase Kinase, domain 1"/>
    <property type="match status" value="1"/>
</dbReference>
<feature type="signal peptide" evidence="13">
    <location>
        <begin position="1"/>
        <end position="22"/>
    </location>
</feature>
<keyword evidence="16" id="KW-1185">Reference proteome</keyword>
<evidence type="ECO:0000256" key="5">
    <source>
        <dbReference type="ARBA" id="ARBA00022729"/>
    </source>
</evidence>
<organism evidence="15 16">
    <name type="scientific">Rubus argutus</name>
    <name type="common">Southern blackberry</name>
    <dbReference type="NCBI Taxonomy" id="59490"/>
    <lineage>
        <taxon>Eukaryota</taxon>
        <taxon>Viridiplantae</taxon>
        <taxon>Streptophyta</taxon>
        <taxon>Embryophyta</taxon>
        <taxon>Tracheophyta</taxon>
        <taxon>Spermatophyta</taxon>
        <taxon>Magnoliopsida</taxon>
        <taxon>eudicotyledons</taxon>
        <taxon>Gunneridae</taxon>
        <taxon>Pentapetalae</taxon>
        <taxon>rosids</taxon>
        <taxon>fabids</taxon>
        <taxon>Rosales</taxon>
        <taxon>Rosaceae</taxon>
        <taxon>Rosoideae</taxon>
        <taxon>Rosoideae incertae sedis</taxon>
        <taxon>Rubus</taxon>
    </lineage>
</organism>
<keyword evidence="8 12" id="KW-1133">Transmembrane helix</keyword>
<keyword evidence="9 12" id="KW-0472">Membrane</keyword>
<feature type="transmembrane region" description="Helical" evidence="12">
    <location>
        <begin position="234"/>
        <end position="258"/>
    </location>
</feature>
<dbReference type="Pfam" id="PF00069">
    <property type="entry name" value="Pkinase"/>
    <property type="match status" value="1"/>
</dbReference>
<proteinExistence type="predicted"/>
<reference evidence="15 16" key="1">
    <citation type="journal article" date="2023" name="G3 (Bethesda)">
        <title>A chromosome-length genome assembly and annotation of blackberry (Rubus argutus, cv. 'Hillquist').</title>
        <authorList>
            <person name="Bruna T."/>
            <person name="Aryal R."/>
            <person name="Dudchenko O."/>
            <person name="Sargent D.J."/>
            <person name="Mead D."/>
            <person name="Buti M."/>
            <person name="Cavallini A."/>
            <person name="Hytonen T."/>
            <person name="Andres J."/>
            <person name="Pham M."/>
            <person name="Weisz D."/>
            <person name="Mascagni F."/>
            <person name="Usai G."/>
            <person name="Natali L."/>
            <person name="Bassil N."/>
            <person name="Fernandez G.E."/>
            <person name="Lomsadze A."/>
            <person name="Armour M."/>
            <person name="Olukolu B."/>
            <person name="Poorten T."/>
            <person name="Britton C."/>
            <person name="Davik J."/>
            <person name="Ashrafi H."/>
            <person name="Aiden E.L."/>
            <person name="Borodovsky M."/>
            <person name="Worthington M."/>
        </authorList>
    </citation>
    <scope>NUCLEOTIDE SEQUENCE [LARGE SCALE GENOMIC DNA]</scope>
    <source>
        <strain evidence="15">PI 553951</strain>
    </source>
</reference>
<dbReference type="InterPro" id="IPR017441">
    <property type="entry name" value="Protein_kinase_ATP_BS"/>
</dbReference>
<dbReference type="InterPro" id="IPR025287">
    <property type="entry name" value="WAK_GUB"/>
</dbReference>
<keyword evidence="10" id="KW-0325">Glycoprotein</keyword>